<name>A0AAE1B8S5_9GAST</name>
<feature type="region of interest" description="Disordered" evidence="1">
    <location>
        <begin position="95"/>
        <end position="129"/>
    </location>
</feature>
<evidence type="ECO:0000313" key="2">
    <source>
        <dbReference type="EMBL" id="KAK3801603.1"/>
    </source>
</evidence>
<gene>
    <name evidence="2" type="ORF">RRG08_011480</name>
</gene>
<sequence length="129" mass="14676">MASVVLRAVRAVRDPPGSVRLQRDTETDRCEPLRRDCNWSRGARVSPSRRGEVIAVLRHLRCHVRHAARINSPSTVLEHSSSTIIREELPRSRKDVGNNCHVKRRQQEDKEAQKVSCWEGAPCDDSSDE</sequence>
<accession>A0AAE1B8S5</accession>
<dbReference type="EMBL" id="JAWDGP010000292">
    <property type="protein sequence ID" value="KAK3801603.1"/>
    <property type="molecule type" value="Genomic_DNA"/>
</dbReference>
<evidence type="ECO:0000313" key="3">
    <source>
        <dbReference type="Proteomes" id="UP001283361"/>
    </source>
</evidence>
<dbReference type="Proteomes" id="UP001283361">
    <property type="component" value="Unassembled WGS sequence"/>
</dbReference>
<comment type="caution">
    <text evidence="2">The sequence shown here is derived from an EMBL/GenBank/DDBJ whole genome shotgun (WGS) entry which is preliminary data.</text>
</comment>
<reference evidence="2" key="1">
    <citation type="journal article" date="2023" name="G3 (Bethesda)">
        <title>A reference genome for the long-term kleptoplast-retaining sea slug Elysia crispata morphotype clarki.</title>
        <authorList>
            <person name="Eastman K.E."/>
            <person name="Pendleton A.L."/>
            <person name="Shaikh M.A."/>
            <person name="Suttiyut T."/>
            <person name="Ogas R."/>
            <person name="Tomko P."/>
            <person name="Gavelis G."/>
            <person name="Widhalm J.R."/>
            <person name="Wisecaver J.H."/>
        </authorList>
    </citation>
    <scope>NUCLEOTIDE SEQUENCE</scope>
    <source>
        <strain evidence="2">ECLA1</strain>
    </source>
</reference>
<keyword evidence="3" id="KW-1185">Reference proteome</keyword>
<organism evidence="2 3">
    <name type="scientific">Elysia crispata</name>
    <name type="common">lettuce slug</name>
    <dbReference type="NCBI Taxonomy" id="231223"/>
    <lineage>
        <taxon>Eukaryota</taxon>
        <taxon>Metazoa</taxon>
        <taxon>Spiralia</taxon>
        <taxon>Lophotrochozoa</taxon>
        <taxon>Mollusca</taxon>
        <taxon>Gastropoda</taxon>
        <taxon>Heterobranchia</taxon>
        <taxon>Euthyneura</taxon>
        <taxon>Panpulmonata</taxon>
        <taxon>Sacoglossa</taxon>
        <taxon>Placobranchoidea</taxon>
        <taxon>Plakobranchidae</taxon>
        <taxon>Elysia</taxon>
    </lineage>
</organism>
<dbReference type="AlphaFoldDB" id="A0AAE1B8S5"/>
<proteinExistence type="predicted"/>
<evidence type="ECO:0000256" key="1">
    <source>
        <dbReference type="SAM" id="MobiDB-lite"/>
    </source>
</evidence>
<protein>
    <submittedName>
        <fullName evidence="2">Uncharacterized protein</fullName>
    </submittedName>
</protein>